<organism evidence="6 7">
    <name type="scientific">Allocatelliglobosispora scoriae</name>
    <dbReference type="NCBI Taxonomy" id="643052"/>
    <lineage>
        <taxon>Bacteria</taxon>
        <taxon>Bacillati</taxon>
        <taxon>Actinomycetota</taxon>
        <taxon>Actinomycetes</taxon>
        <taxon>Micromonosporales</taxon>
        <taxon>Micromonosporaceae</taxon>
        <taxon>Allocatelliglobosispora</taxon>
    </lineage>
</organism>
<name>A0A841C4X8_9ACTN</name>
<dbReference type="InterPro" id="IPR025997">
    <property type="entry name" value="SBP_2_dom"/>
</dbReference>
<dbReference type="AlphaFoldDB" id="A0A841C4X8"/>
<dbReference type="Gene3D" id="3.40.50.2300">
    <property type="match status" value="2"/>
</dbReference>
<gene>
    <name evidence="6" type="ORF">F4553_007444</name>
</gene>
<feature type="domain" description="Periplasmic binding protein" evidence="5">
    <location>
        <begin position="41"/>
        <end position="299"/>
    </location>
</feature>
<keyword evidence="3 4" id="KW-0732">Signal</keyword>
<keyword evidence="6" id="KW-0762">Sugar transport</keyword>
<comment type="similarity">
    <text evidence="2">Belongs to the bacterial solute-binding protein 2 family.</text>
</comment>
<reference evidence="6 7" key="1">
    <citation type="submission" date="2020-08" db="EMBL/GenBank/DDBJ databases">
        <title>Sequencing the genomes of 1000 actinobacteria strains.</title>
        <authorList>
            <person name="Klenk H.-P."/>
        </authorList>
    </citation>
    <scope>NUCLEOTIDE SEQUENCE [LARGE SCALE GENOMIC DNA]</scope>
    <source>
        <strain evidence="6 7">DSM 45362</strain>
    </source>
</reference>
<evidence type="ECO:0000313" key="7">
    <source>
        <dbReference type="Proteomes" id="UP000587527"/>
    </source>
</evidence>
<comment type="subcellular location">
    <subcellularLocation>
        <location evidence="1">Cell envelope</location>
    </subcellularLocation>
</comment>
<evidence type="ECO:0000256" key="1">
    <source>
        <dbReference type="ARBA" id="ARBA00004196"/>
    </source>
</evidence>
<dbReference type="SUPFAM" id="SSF53822">
    <property type="entry name" value="Periplasmic binding protein-like I"/>
    <property type="match status" value="1"/>
</dbReference>
<sequence length="326" mass="34453">MLRKKILAVGAAAMLAMGLAACGNSDTGDKAADDGKIVLGFSQVGAESGWRTANTISIKESATKAGIELKFDDAQQKQENQIKAIRNFIQQKVDVIAFSPVVESGWDTVLKEAKDAKIPVILTDRAVDSQDTSLYKTFIGSDFVKEGKLAGEWLVKETAAATGPVNIVELQGTTGSAPANDRKKGFADAIAGSPNLKVIASQTGDFTRAGGKAVMEQFLKANPKIDVLFAHNDDMGLGALEAITAAGKVPGKDIKIITIDAVKDGMQALADGKFNFIAECSPLLGPQLMDLVKRVKAGETIPTRILTEEGTFTPEQAKAALPTRAY</sequence>
<dbReference type="CDD" id="cd06309">
    <property type="entry name" value="PBP1_galactofuranose_YtfQ-like"/>
    <property type="match status" value="1"/>
</dbReference>
<keyword evidence="7" id="KW-1185">Reference proteome</keyword>
<evidence type="ECO:0000313" key="6">
    <source>
        <dbReference type="EMBL" id="MBB5874010.1"/>
    </source>
</evidence>
<feature type="signal peptide" evidence="4">
    <location>
        <begin position="1"/>
        <end position="22"/>
    </location>
</feature>
<dbReference type="InterPro" id="IPR028082">
    <property type="entry name" value="Peripla_BP_I"/>
</dbReference>
<protein>
    <submittedName>
        <fullName evidence="6">ABC-type sugar transport system substrate-binding protein</fullName>
    </submittedName>
</protein>
<keyword evidence="6" id="KW-0813">Transport</keyword>
<comment type="caution">
    <text evidence="6">The sequence shown here is derived from an EMBL/GenBank/DDBJ whole genome shotgun (WGS) entry which is preliminary data.</text>
</comment>
<dbReference type="PANTHER" id="PTHR46847">
    <property type="entry name" value="D-ALLOSE-BINDING PERIPLASMIC PROTEIN-RELATED"/>
    <property type="match status" value="1"/>
</dbReference>
<dbReference type="Proteomes" id="UP000587527">
    <property type="component" value="Unassembled WGS sequence"/>
</dbReference>
<feature type="chain" id="PRO_5038689391" evidence="4">
    <location>
        <begin position="23"/>
        <end position="326"/>
    </location>
</feature>
<dbReference type="Pfam" id="PF13407">
    <property type="entry name" value="Peripla_BP_4"/>
    <property type="match status" value="1"/>
</dbReference>
<dbReference type="GO" id="GO:0030246">
    <property type="term" value="F:carbohydrate binding"/>
    <property type="evidence" value="ECO:0007669"/>
    <property type="project" value="UniProtKB-ARBA"/>
</dbReference>
<evidence type="ECO:0000259" key="5">
    <source>
        <dbReference type="Pfam" id="PF13407"/>
    </source>
</evidence>
<evidence type="ECO:0000256" key="4">
    <source>
        <dbReference type="SAM" id="SignalP"/>
    </source>
</evidence>
<evidence type="ECO:0000256" key="2">
    <source>
        <dbReference type="ARBA" id="ARBA00007639"/>
    </source>
</evidence>
<evidence type="ECO:0000256" key="3">
    <source>
        <dbReference type="ARBA" id="ARBA00022729"/>
    </source>
</evidence>
<dbReference type="PROSITE" id="PS51257">
    <property type="entry name" value="PROKAR_LIPOPROTEIN"/>
    <property type="match status" value="1"/>
</dbReference>
<dbReference type="PANTHER" id="PTHR46847:SF3">
    <property type="entry name" value="GALACTOFURANOSE-BINDING PROTEIN YTFQ"/>
    <property type="match status" value="1"/>
</dbReference>
<dbReference type="EMBL" id="JACHMN010000003">
    <property type="protein sequence ID" value="MBB5874010.1"/>
    <property type="molecule type" value="Genomic_DNA"/>
</dbReference>
<dbReference type="GO" id="GO:0030313">
    <property type="term" value="C:cell envelope"/>
    <property type="evidence" value="ECO:0007669"/>
    <property type="project" value="UniProtKB-SubCell"/>
</dbReference>
<accession>A0A841C4X8</accession>
<proteinExistence type="inferred from homology"/>